<keyword evidence="1" id="KW-1133">Transmembrane helix</keyword>
<name>A0A4Z0HG61_9ACTN</name>
<gene>
    <name evidence="2" type="ORF">E4099_08315</name>
</gene>
<dbReference type="EMBL" id="SRID01000050">
    <property type="protein sequence ID" value="TGB14517.1"/>
    <property type="molecule type" value="Genomic_DNA"/>
</dbReference>
<protein>
    <submittedName>
        <fullName evidence="2">Uncharacterized protein</fullName>
    </submittedName>
</protein>
<feature type="transmembrane region" description="Helical" evidence="1">
    <location>
        <begin position="20"/>
        <end position="39"/>
    </location>
</feature>
<accession>A0A4Z0HG61</accession>
<keyword evidence="1" id="KW-0812">Transmembrane</keyword>
<proteinExistence type="predicted"/>
<sequence>MSARTPSPFTPAHTGVELRLPWWAIALPALAFAALLLLISGPAQADPARGGSGALTHVLGALRETVRHLGL</sequence>
<keyword evidence="3" id="KW-1185">Reference proteome</keyword>
<reference evidence="2 3" key="1">
    <citation type="submission" date="2019-03" db="EMBL/GenBank/DDBJ databases">
        <authorList>
            <person name="Gonzalez-Pimentel J.L."/>
        </authorList>
    </citation>
    <scope>NUCLEOTIDE SEQUENCE [LARGE SCALE GENOMIC DNA]</scope>
    <source>
        <strain evidence="2 3">JCM 31289</strain>
    </source>
</reference>
<evidence type="ECO:0000256" key="1">
    <source>
        <dbReference type="SAM" id="Phobius"/>
    </source>
</evidence>
<comment type="caution">
    <text evidence="2">The sequence shown here is derived from an EMBL/GenBank/DDBJ whole genome shotgun (WGS) entry which is preliminary data.</text>
</comment>
<dbReference type="AlphaFoldDB" id="A0A4Z0HG61"/>
<organism evidence="2 3">
    <name type="scientific">Streptomyces palmae</name>
    <dbReference type="NCBI Taxonomy" id="1701085"/>
    <lineage>
        <taxon>Bacteria</taxon>
        <taxon>Bacillati</taxon>
        <taxon>Actinomycetota</taxon>
        <taxon>Actinomycetes</taxon>
        <taxon>Kitasatosporales</taxon>
        <taxon>Streptomycetaceae</taxon>
        <taxon>Streptomyces</taxon>
    </lineage>
</organism>
<dbReference type="RefSeq" id="WP_135338317.1">
    <property type="nucleotide sequence ID" value="NZ_JBHLTX010000005.1"/>
</dbReference>
<evidence type="ECO:0000313" key="2">
    <source>
        <dbReference type="EMBL" id="TGB14517.1"/>
    </source>
</evidence>
<dbReference type="Proteomes" id="UP000297948">
    <property type="component" value="Unassembled WGS sequence"/>
</dbReference>
<keyword evidence="1" id="KW-0472">Membrane</keyword>
<evidence type="ECO:0000313" key="3">
    <source>
        <dbReference type="Proteomes" id="UP000297948"/>
    </source>
</evidence>